<dbReference type="EMBL" id="MUZQ01000002">
    <property type="protein sequence ID" value="OWK64545.1"/>
    <property type="molecule type" value="Genomic_DNA"/>
</dbReference>
<feature type="region of interest" description="Disordered" evidence="7">
    <location>
        <begin position="99"/>
        <end position="165"/>
    </location>
</feature>
<protein>
    <submittedName>
        <fullName evidence="9">Doublesex-and mab-3-related transcription factor B1</fullName>
    </submittedName>
</protein>
<comment type="similarity">
    <text evidence="1">Belongs to the DMRT family.</text>
</comment>
<evidence type="ECO:0000256" key="3">
    <source>
        <dbReference type="ARBA" id="ARBA00022833"/>
    </source>
</evidence>
<dbReference type="GO" id="GO:0000978">
    <property type="term" value="F:RNA polymerase II cis-regulatory region sequence-specific DNA binding"/>
    <property type="evidence" value="ECO:0007669"/>
    <property type="project" value="TreeGrafter"/>
</dbReference>
<feature type="DNA-binding region" description="DM" evidence="6">
    <location>
        <begin position="51"/>
        <end position="98"/>
    </location>
</feature>
<keyword evidence="3 6" id="KW-0862">Zinc</keyword>
<evidence type="ECO:0000313" key="9">
    <source>
        <dbReference type="EMBL" id="OWK64545.1"/>
    </source>
</evidence>
<keyword evidence="5 6" id="KW-0539">Nucleus</keyword>
<evidence type="ECO:0000256" key="4">
    <source>
        <dbReference type="ARBA" id="ARBA00023125"/>
    </source>
</evidence>
<evidence type="ECO:0000256" key="6">
    <source>
        <dbReference type="PROSITE-ProRule" id="PRU00070"/>
    </source>
</evidence>
<reference evidence="9 10" key="1">
    <citation type="submission" date="2017-05" db="EMBL/GenBank/DDBJ databases">
        <title>Genome of assembly of the Bengalese finch, Lonchura striata domestica.</title>
        <authorList>
            <person name="Colquitt B.M."/>
            <person name="Brainard M.S."/>
        </authorList>
    </citation>
    <scope>NUCLEOTIDE SEQUENCE [LARGE SCALE GENOMIC DNA]</scope>
    <source>
        <strain evidence="9">White83orange57</strain>
    </source>
</reference>
<dbReference type="GeneID" id="110467770"/>
<keyword evidence="4 6" id="KW-0238">DNA-binding</keyword>
<evidence type="ECO:0000256" key="5">
    <source>
        <dbReference type="ARBA" id="ARBA00023242"/>
    </source>
</evidence>
<dbReference type="GO" id="GO:0007548">
    <property type="term" value="P:sex differentiation"/>
    <property type="evidence" value="ECO:0007669"/>
    <property type="project" value="TreeGrafter"/>
</dbReference>
<organism evidence="9 10">
    <name type="scientific">Lonchura striata</name>
    <name type="common">white-rumped munia</name>
    <dbReference type="NCBI Taxonomy" id="40157"/>
    <lineage>
        <taxon>Eukaryota</taxon>
        <taxon>Metazoa</taxon>
        <taxon>Chordata</taxon>
        <taxon>Craniata</taxon>
        <taxon>Vertebrata</taxon>
        <taxon>Euteleostomi</taxon>
        <taxon>Archelosauria</taxon>
        <taxon>Archosauria</taxon>
        <taxon>Dinosauria</taxon>
        <taxon>Saurischia</taxon>
        <taxon>Theropoda</taxon>
        <taxon>Coelurosauria</taxon>
        <taxon>Aves</taxon>
        <taxon>Neognathae</taxon>
        <taxon>Neoaves</taxon>
        <taxon>Telluraves</taxon>
        <taxon>Australaves</taxon>
        <taxon>Passeriformes</taxon>
        <taxon>Passeroidea</taxon>
        <taxon>Estrildidae</taxon>
        <taxon>Estrildinae</taxon>
        <taxon>Lonchura</taxon>
    </lineage>
</organism>
<dbReference type="InterPro" id="IPR026607">
    <property type="entry name" value="DMRT"/>
</dbReference>
<dbReference type="Pfam" id="PF00751">
    <property type="entry name" value="DM"/>
    <property type="match status" value="1"/>
</dbReference>
<dbReference type="SMART" id="SM00301">
    <property type="entry name" value="DM"/>
    <property type="match status" value="1"/>
</dbReference>
<comment type="subcellular location">
    <subcellularLocation>
        <location evidence="6">Nucleus</location>
    </subcellularLocation>
</comment>
<dbReference type="Gene3D" id="4.10.1040.10">
    <property type="entry name" value="DM DNA-binding domain"/>
    <property type="match status" value="1"/>
</dbReference>
<dbReference type="RefSeq" id="XP_031361348.1">
    <property type="nucleotide sequence ID" value="XM_031505488.1"/>
</dbReference>
<dbReference type="STRING" id="299123.ENSLSDP00000018323"/>
<evidence type="ECO:0000259" key="8">
    <source>
        <dbReference type="PROSITE" id="PS50809"/>
    </source>
</evidence>
<dbReference type="InterPro" id="IPR001275">
    <property type="entry name" value="DM_DNA-bd"/>
</dbReference>
<comment type="caution">
    <text evidence="9">The sequence shown here is derived from an EMBL/GenBank/DDBJ whole genome shotgun (WGS) entry which is preliminary data.</text>
</comment>
<feature type="domain" description="DM" evidence="8">
    <location>
        <begin position="51"/>
        <end position="98"/>
    </location>
</feature>
<dbReference type="GO" id="GO:0007281">
    <property type="term" value="P:germ cell development"/>
    <property type="evidence" value="ECO:0007669"/>
    <property type="project" value="TreeGrafter"/>
</dbReference>
<keyword evidence="2 6" id="KW-0479">Metal-binding</keyword>
<name>A0A218VEN7_9PASE</name>
<dbReference type="CTD" id="63948"/>
<dbReference type="FunFam" id="4.10.1040.10:FF:000001">
    <property type="entry name" value="doublesex- and mab-3-related transcription factor 1"/>
    <property type="match status" value="1"/>
</dbReference>
<evidence type="ECO:0000256" key="7">
    <source>
        <dbReference type="SAM" id="MobiDB-lite"/>
    </source>
</evidence>
<gene>
    <name evidence="9" type="primary">DMRTB1</name>
    <name evidence="9" type="ORF">RLOC_00002363</name>
</gene>
<proteinExistence type="inferred from homology"/>
<evidence type="ECO:0000256" key="2">
    <source>
        <dbReference type="ARBA" id="ARBA00022723"/>
    </source>
</evidence>
<evidence type="ECO:0000256" key="1">
    <source>
        <dbReference type="ARBA" id="ARBA00006834"/>
    </source>
</evidence>
<accession>A0A218VEN7</accession>
<dbReference type="PROSITE" id="PS40000">
    <property type="entry name" value="DM_1"/>
    <property type="match status" value="1"/>
</dbReference>
<evidence type="ECO:0000313" key="10">
    <source>
        <dbReference type="Proteomes" id="UP000197619"/>
    </source>
</evidence>
<keyword evidence="10" id="KW-1185">Reference proteome</keyword>
<dbReference type="SUPFAM" id="SSF82927">
    <property type="entry name" value="Cysteine-rich DNA binding domain, (DM domain)"/>
    <property type="match status" value="1"/>
</dbReference>
<sequence length="310" mass="32981">MGPPARRARLLHPLSHIKPEGGEGLAGGLGSRCGAMEAAEDKAKALRAPKCSRCRNHGFVVPVKGHAGHCPWKLCLCEKCSLITERQKIMAAQKALRQQETEPAVRAGAKPVPSGEGRGAAAREDGAPEHCSHERKTGAQPDSGAKGTACWGPPPSAFRDDAQPAFPPEYTVNPEYLEREIPKVYPGCSGVYPYHPFPLGFAINESSSGEAPSPPGISLQRGFRHIPSSYVPGNATTVSVPDGAGDFSQGYYTPLHQFIPPGFLTGIHYIPAPVSLNILAETTKEVHDTEAHCEDSGVVQECGQPRSSPE</sequence>
<dbReference type="GO" id="GO:0000981">
    <property type="term" value="F:DNA-binding transcription factor activity, RNA polymerase II-specific"/>
    <property type="evidence" value="ECO:0007669"/>
    <property type="project" value="TreeGrafter"/>
</dbReference>
<feature type="compositionally biased region" description="Basic and acidic residues" evidence="7">
    <location>
        <begin position="121"/>
        <end position="137"/>
    </location>
</feature>
<dbReference type="GO" id="GO:0046872">
    <property type="term" value="F:metal ion binding"/>
    <property type="evidence" value="ECO:0007669"/>
    <property type="project" value="UniProtKB-KW"/>
</dbReference>
<dbReference type="KEGG" id="lsr:110467770"/>
<dbReference type="InterPro" id="IPR036407">
    <property type="entry name" value="DM_DNA-bd_sf"/>
</dbReference>
<dbReference type="PANTHER" id="PTHR12322:SF66">
    <property type="entry name" value="DOUBLESEX- AND MAB-3-RELATED TRANSCRIPTION FACTOR B1"/>
    <property type="match status" value="1"/>
</dbReference>
<dbReference type="PANTHER" id="PTHR12322">
    <property type="entry name" value="DOUBLESEX AND MAB-3 RELATED TRANSCRIPTION FACTOR DMRT"/>
    <property type="match status" value="1"/>
</dbReference>
<dbReference type="Proteomes" id="UP000197619">
    <property type="component" value="Unassembled WGS sequence"/>
</dbReference>
<dbReference type="PROSITE" id="PS50809">
    <property type="entry name" value="DM_2"/>
    <property type="match status" value="1"/>
</dbReference>
<dbReference type="GO" id="GO:0005634">
    <property type="term" value="C:nucleus"/>
    <property type="evidence" value="ECO:0007669"/>
    <property type="project" value="UniProtKB-SubCell"/>
</dbReference>
<dbReference type="AlphaFoldDB" id="A0A218VEN7"/>